<dbReference type="EMBL" id="CP002117">
    <property type="protein sequence ID" value="ADN35803.1"/>
    <property type="molecule type" value="Genomic_DNA"/>
</dbReference>
<comment type="similarity">
    <text evidence="1">Belongs to the prokaryotic molybdopterin-containing oxidoreductase family.</text>
</comment>
<dbReference type="GO" id="GO:0008863">
    <property type="term" value="F:formate dehydrogenase (NAD+) activity"/>
    <property type="evidence" value="ECO:0007669"/>
    <property type="project" value="InterPro"/>
</dbReference>
<gene>
    <name evidence="8" type="ordered locus">Mpet_1036</name>
</gene>
<dbReference type="CDD" id="cd02790">
    <property type="entry name" value="MopB_CT_Formate-Dh_H"/>
    <property type="match status" value="1"/>
</dbReference>
<dbReference type="PROSITE" id="PS00551">
    <property type="entry name" value="MOLYBDOPTERIN_PROK_1"/>
    <property type="match status" value="1"/>
</dbReference>
<keyword evidence="4" id="KW-0560">Oxidoreductase</keyword>
<dbReference type="PANTHER" id="PTHR43105">
    <property type="entry name" value="RESPIRATORY NITRATE REDUCTASE"/>
    <property type="match status" value="1"/>
</dbReference>
<dbReference type="FunFam" id="3.40.228.10:FF:000002">
    <property type="entry name" value="Formate dehydrogenase subunit alpha"/>
    <property type="match status" value="1"/>
</dbReference>
<dbReference type="Gene3D" id="2.40.40.20">
    <property type="match status" value="1"/>
</dbReference>
<dbReference type="Gene3D" id="2.20.25.90">
    <property type="entry name" value="ADC-like domains"/>
    <property type="match status" value="1"/>
</dbReference>
<dbReference type="OrthoDB" id="23466at2157"/>
<keyword evidence="6" id="KW-0411">Iron-sulfur</keyword>
<evidence type="ECO:0000256" key="3">
    <source>
        <dbReference type="ARBA" id="ARBA00022723"/>
    </source>
</evidence>
<dbReference type="PROSITE" id="PS51669">
    <property type="entry name" value="4FE4S_MOW_BIS_MGD"/>
    <property type="match status" value="1"/>
</dbReference>
<dbReference type="GO" id="GO:0003954">
    <property type="term" value="F:NADH dehydrogenase activity"/>
    <property type="evidence" value="ECO:0007669"/>
    <property type="project" value="TreeGrafter"/>
</dbReference>
<dbReference type="InterPro" id="IPR009010">
    <property type="entry name" value="Asp_de-COase-like_dom_sf"/>
</dbReference>
<keyword evidence="2" id="KW-0004">4Fe-4S</keyword>
<accession>E1RKF0</accession>
<dbReference type="Gene3D" id="3.40.50.740">
    <property type="match status" value="1"/>
</dbReference>
<dbReference type="GO" id="GO:0051539">
    <property type="term" value="F:4 iron, 4 sulfur cluster binding"/>
    <property type="evidence" value="ECO:0007669"/>
    <property type="project" value="UniProtKB-KW"/>
</dbReference>
<dbReference type="GO" id="GO:0022904">
    <property type="term" value="P:respiratory electron transport chain"/>
    <property type="evidence" value="ECO:0007669"/>
    <property type="project" value="TreeGrafter"/>
</dbReference>
<evidence type="ECO:0000256" key="5">
    <source>
        <dbReference type="ARBA" id="ARBA00023004"/>
    </source>
</evidence>
<dbReference type="STRING" id="679926.Mpet_1036"/>
<dbReference type="SMART" id="SM00926">
    <property type="entry name" value="Molybdop_Fe4S4"/>
    <property type="match status" value="1"/>
</dbReference>
<dbReference type="GO" id="GO:0016020">
    <property type="term" value="C:membrane"/>
    <property type="evidence" value="ECO:0007669"/>
    <property type="project" value="TreeGrafter"/>
</dbReference>
<evidence type="ECO:0000313" key="8">
    <source>
        <dbReference type="EMBL" id="ADN35803.1"/>
    </source>
</evidence>
<dbReference type="InterPro" id="IPR050123">
    <property type="entry name" value="Prok_molybdopt-oxidoreductase"/>
</dbReference>
<reference evidence="8 9" key="1">
    <citation type="journal article" date="2010" name="Stand. Genomic Sci.">
        <title>Complete genome sequence of Methanoplanus petrolearius type strain (SEBR 4847).</title>
        <authorList>
            <person name="Brambilla E."/>
            <person name="Djao O.D."/>
            <person name="Daligault H."/>
            <person name="Lapidus A."/>
            <person name="Lucas S."/>
            <person name="Hammon N."/>
            <person name="Nolan M."/>
            <person name="Tice H."/>
            <person name="Cheng J.F."/>
            <person name="Han C."/>
            <person name="Tapia R."/>
            <person name="Goodwin L."/>
            <person name="Pitluck S."/>
            <person name="Liolios K."/>
            <person name="Ivanova N."/>
            <person name="Mavromatis K."/>
            <person name="Mikhailova N."/>
            <person name="Pati A."/>
            <person name="Chen A."/>
            <person name="Palaniappan K."/>
            <person name="Land M."/>
            <person name="Hauser L."/>
            <person name="Chang Y.J."/>
            <person name="Jeffries C.D."/>
            <person name="Rohde M."/>
            <person name="Spring S."/>
            <person name="Sikorski J."/>
            <person name="Goker M."/>
            <person name="Woyke T."/>
            <person name="Bristow J."/>
            <person name="Eisen J.A."/>
            <person name="Markowitz V."/>
            <person name="Hugenholtz P."/>
            <person name="Kyrpides N.C."/>
            <person name="Klenk H.P."/>
        </authorList>
    </citation>
    <scope>NUCLEOTIDE SEQUENCE [LARGE SCALE GENOMIC DNA]</scope>
    <source>
        <strain evidence="9">DSM 11571 / OCM 486 / SEBR 4847</strain>
    </source>
</reference>
<dbReference type="InterPro" id="IPR041924">
    <property type="entry name" value="Formate_Dh-H_N"/>
</dbReference>
<evidence type="ECO:0000259" key="7">
    <source>
        <dbReference type="PROSITE" id="PS51669"/>
    </source>
</evidence>
<sequence length="684" mass="75986">MDFKYVPTTCPYCGTGCSFNLVVVDGKVVGTAPFQRSPVNEGRVCPKGSYAHEFVNAPDRLKTPMIKKDGKFVEASWDEALDLVAEKFAQYKGEQSSVICCARASNEDNYALQKFGRCVMQTPNIDHCARLCHASTVAGLAQIFGSGAMTNSVSDLADTNCAFIIGSNNFEAHPLAGRRLMQAKKKGAKIIVCDPRRTPTAKQAHLHIQHYSGTDIALLNGMMQYIIQNGWENKDFIEKRTVGYEEFKKNVMQEKYSLENVSKITGVPVDDIKTACQWIHEAEKTTAVYTLGITQHTVGVDNVRSVGFLQMLTGNMGKPGTGVNPLRGQNNVQGACDMGALPNVFPGYQKVTDEAAVKKFEDAWGCKMPAKIGLTIPEMLDTFADEPEKLKCLYLMGENPIISDPDIAHVDKALKNIEFLVVQDIFLTETAEYADVVLPAVCYAEKDGTQTNTERRVQRWRKAQDGPGESKYDWQIIAELAAKMGMGDKFPWANASEVFDEMAALTPQYCGMNYERIEKEGLQWPCPTCDHPGTKVLHCETFAGMPDGKSVFAPIEHRPPAEQTDADYPFILTTGATIWHWPSGTMTRRSESLNRDCPTGWIEINEEDAAEMGIETGDIVTAYSRRGEVDVPARKTPDIKKGVMFMPFHFWECRANWITNTPYDPVSKTPEYKACAINVKKKEA</sequence>
<dbReference type="PANTHER" id="PTHR43105:SF14">
    <property type="entry name" value="FORMATE DEHYDROGENASE H"/>
    <property type="match status" value="1"/>
</dbReference>
<dbReference type="Pfam" id="PF00384">
    <property type="entry name" value="Molybdopterin"/>
    <property type="match status" value="1"/>
</dbReference>
<dbReference type="Pfam" id="PF04879">
    <property type="entry name" value="Molybdop_Fe4S4"/>
    <property type="match status" value="1"/>
</dbReference>
<feature type="domain" description="4Fe-4S Mo/W bis-MGD-type" evidence="7">
    <location>
        <begin position="3"/>
        <end position="59"/>
    </location>
</feature>
<dbReference type="InterPro" id="IPR006963">
    <property type="entry name" value="Mopterin_OxRdtase_4Fe-4S_dom"/>
</dbReference>
<dbReference type="InterPro" id="IPR006478">
    <property type="entry name" value="Formate_DH_asu"/>
</dbReference>
<evidence type="ECO:0000256" key="1">
    <source>
        <dbReference type="ARBA" id="ARBA00010312"/>
    </source>
</evidence>
<evidence type="ECO:0000256" key="4">
    <source>
        <dbReference type="ARBA" id="ARBA00023002"/>
    </source>
</evidence>
<dbReference type="KEGG" id="mpi:Mpet_1036"/>
<keyword evidence="9" id="KW-1185">Reference proteome</keyword>
<dbReference type="eggNOG" id="arCOG01492">
    <property type="taxonomic scope" value="Archaea"/>
</dbReference>
<dbReference type="GO" id="GO:0043546">
    <property type="term" value="F:molybdopterin cofactor binding"/>
    <property type="evidence" value="ECO:0007669"/>
    <property type="project" value="InterPro"/>
</dbReference>
<dbReference type="Gene3D" id="3.40.228.10">
    <property type="entry name" value="Dimethylsulfoxide Reductase, domain 2"/>
    <property type="match status" value="1"/>
</dbReference>
<dbReference type="Pfam" id="PF01568">
    <property type="entry name" value="Molydop_binding"/>
    <property type="match status" value="1"/>
</dbReference>
<evidence type="ECO:0000313" key="9">
    <source>
        <dbReference type="Proteomes" id="UP000006565"/>
    </source>
</evidence>
<dbReference type="HOGENOM" id="CLU_000422_4_0_2"/>
<dbReference type="GO" id="GO:0046872">
    <property type="term" value="F:metal ion binding"/>
    <property type="evidence" value="ECO:0007669"/>
    <property type="project" value="UniProtKB-KW"/>
</dbReference>
<dbReference type="GeneID" id="9743500"/>
<evidence type="ECO:0000256" key="6">
    <source>
        <dbReference type="ARBA" id="ARBA00023014"/>
    </source>
</evidence>
<dbReference type="CDD" id="cd02753">
    <property type="entry name" value="MopB_Formate-Dh-H"/>
    <property type="match status" value="1"/>
</dbReference>
<dbReference type="InterPro" id="IPR027467">
    <property type="entry name" value="MopterinOxRdtase_cofactor_BS"/>
</dbReference>
<keyword evidence="3" id="KW-0479">Metal-binding</keyword>
<dbReference type="AlphaFoldDB" id="E1RKF0"/>
<dbReference type="NCBIfam" id="TIGR01591">
    <property type="entry name" value="Fdh-alpha"/>
    <property type="match status" value="1"/>
</dbReference>
<dbReference type="SUPFAM" id="SSF50692">
    <property type="entry name" value="ADC-like"/>
    <property type="match status" value="1"/>
</dbReference>
<evidence type="ECO:0000256" key="2">
    <source>
        <dbReference type="ARBA" id="ARBA00022485"/>
    </source>
</evidence>
<dbReference type="RefSeq" id="WP_013328981.1">
    <property type="nucleotide sequence ID" value="NC_014507.1"/>
</dbReference>
<dbReference type="SUPFAM" id="SSF53706">
    <property type="entry name" value="Formate dehydrogenase/DMSO reductase, domains 1-3"/>
    <property type="match status" value="1"/>
</dbReference>
<keyword evidence="5" id="KW-0408">Iron</keyword>
<dbReference type="InterPro" id="IPR041925">
    <property type="entry name" value="CT_Formate-Dh_H"/>
</dbReference>
<dbReference type="InterPro" id="IPR006657">
    <property type="entry name" value="MoPterin_dinucl-bd_dom"/>
</dbReference>
<name>E1RKF0_METP4</name>
<protein>
    <submittedName>
        <fullName evidence="8">Formate dehydrogenase, alpha subunit</fullName>
    </submittedName>
</protein>
<organism evidence="8 9">
    <name type="scientific">Methanolacinia petrolearia (strain DSM 11571 / OCM 486 / SEBR 4847)</name>
    <name type="common">Methanoplanus petrolearius</name>
    <dbReference type="NCBI Taxonomy" id="679926"/>
    <lineage>
        <taxon>Archaea</taxon>
        <taxon>Methanobacteriati</taxon>
        <taxon>Methanobacteriota</taxon>
        <taxon>Stenosarchaea group</taxon>
        <taxon>Methanomicrobia</taxon>
        <taxon>Methanomicrobiales</taxon>
        <taxon>Methanomicrobiaceae</taxon>
        <taxon>Methanolacinia</taxon>
    </lineage>
</organism>
<dbReference type="InterPro" id="IPR006656">
    <property type="entry name" value="Mopterin_OxRdtase"/>
</dbReference>
<dbReference type="Proteomes" id="UP000006565">
    <property type="component" value="Chromosome"/>
</dbReference>
<dbReference type="GO" id="GO:0015942">
    <property type="term" value="P:formate metabolic process"/>
    <property type="evidence" value="ECO:0007669"/>
    <property type="project" value="InterPro"/>
</dbReference>
<proteinExistence type="inferred from homology"/>